<dbReference type="STRING" id="37360.A0A0G4II94"/>
<geneLocation type="mitochondrion" evidence="3"/>
<feature type="domain" description="Protein ENHANCED DISEASE RESISTANCE 2 C-terminal" evidence="1">
    <location>
        <begin position="37"/>
        <end position="285"/>
    </location>
</feature>
<reference evidence="3 5" key="2">
    <citation type="submission" date="2018-03" db="EMBL/GenBank/DDBJ databases">
        <authorList>
            <person name="Fogelqvist J."/>
        </authorList>
    </citation>
    <scope>NUCLEOTIDE SEQUENCE [LARGE SCALE GENOMIC DNA]</scope>
</reference>
<evidence type="ECO:0000313" key="5">
    <source>
        <dbReference type="Proteomes" id="UP000290189"/>
    </source>
</evidence>
<evidence type="ECO:0000313" key="3">
    <source>
        <dbReference type="EMBL" id="SPQ94222.1"/>
    </source>
</evidence>
<organism evidence="2 4">
    <name type="scientific">Plasmodiophora brassicae</name>
    <name type="common">Clubroot disease agent</name>
    <dbReference type="NCBI Taxonomy" id="37360"/>
    <lineage>
        <taxon>Eukaryota</taxon>
        <taxon>Sar</taxon>
        <taxon>Rhizaria</taxon>
        <taxon>Endomyxa</taxon>
        <taxon>Phytomyxea</taxon>
        <taxon>Plasmodiophorida</taxon>
        <taxon>Plasmodiophoridae</taxon>
        <taxon>Plasmodiophora</taxon>
    </lineage>
</organism>
<dbReference type="AlphaFoldDB" id="A0A0G4II94"/>
<dbReference type="EMBL" id="CDSF01000002">
    <property type="protein sequence ID" value="CEO94889.1"/>
    <property type="molecule type" value="Genomic_DNA"/>
</dbReference>
<dbReference type="Proteomes" id="UP000290189">
    <property type="component" value="Unassembled WGS sequence"/>
</dbReference>
<dbReference type="InterPro" id="IPR009769">
    <property type="entry name" value="EDR2_C"/>
</dbReference>
<name>A0A0G4II94_PLABS</name>
<keyword evidence="3" id="KW-0496">Mitochondrion</keyword>
<dbReference type="OrthoDB" id="9970435at2759"/>
<proteinExistence type="predicted"/>
<accession>A0A0G4II94</accession>
<dbReference type="OMA" id="HIMEHIE"/>
<evidence type="ECO:0000313" key="2">
    <source>
        <dbReference type="EMBL" id="CEO94889.1"/>
    </source>
</evidence>
<evidence type="ECO:0000313" key="4">
    <source>
        <dbReference type="Proteomes" id="UP000039324"/>
    </source>
</evidence>
<dbReference type="Proteomes" id="UP000039324">
    <property type="component" value="Unassembled WGS sequence"/>
</dbReference>
<dbReference type="PANTHER" id="PTHR31558:SF3">
    <property type="entry name" value="CW14 PROTEIN"/>
    <property type="match status" value="1"/>
</dbReference>
<keyword evidence="4" id="KW-1185">Reference proteome</keyword>
<protein>
    <recommendedName>
        <fullName evidence="1">Protein ENHANCED DISEASE RESISTANCE 2 C-terminal domain-containing protein</fullName>
    </recommendedName>
</protein>
<reference evidence="2 4" key="1">
    <citation type="submission" date="2015-02" db="EMBL/GenBank/DDBJ databases">
        <authorList>
            <person name="Chooi Y.-H."/>
        </authorList>
    </citation>
    <scope>NUCLEOTIDE SEQUENCE [LARGE SCALE GENOMIC DNA]</scope>
    <source>
        <strain evidence="2">E3</strain>
    </source>
</reference>
<dbReference type="PANTHER" id="PTHR31558">
    <property type="entry name" value="CW14 PROTEIN"/>
    <property type="match status" value="1"/>
</dbReference>
<gene>
    <name evidence="2" type="ORF">PBRA_003702</name>
    <name evidence="3" type="ORF">PLBR_LOCUS1437</name>
</gene>
<evidence type="ECO:0000259" key="1">
    <source>
        <dbReference type="Pfam" id="PF07059"/>
    </source>
</evidence>
<dbReference type="Pfam" id="PF07059">
    <property type="entry name" value="EDR2_C"/>
    <property type="match status" value="1"/>
</dbReference>
<dbReference type="EMBL" id="OVEO01000002">
    <property type="protein sequence ID" value="SPQ94222.1"/>
    <property type="molecule type" value="Genomic_DNA"/>
</dbReference>
<sequence length="301" mass="34423">MPSAPMDHSTVRKKYAMGATVPEVPLDDLHKHHHAFARTDGTQFDVRIGPNYEKNGKKAQSGPNLGKVVGVDLFRTDRKLLHIMEHIELPDEYSSPHPNSKAGRFIPQLFVINFMMPIYSPSNPLWGASKIDGKSYSIVMYITLDKETIEAMDNDSFPAASLLTKFLQMDLHSEADFELRNRLKGIPRLLNPKDCNLGMAMRQLVKTYDAKPFLIGPHYHTFFRTTTYMECSIDMHQWVYLARRTMHTLLPEVPKMNLDFGIVLEARGDEVPERMMASARLSRIDPHRALHIEVPHRLSDT</sequence>